<dbReference type="Gene3D" id="3.40.1800.20">
    <property type="match status" value="1"/>
</dbReference>
<dbReference type="PROSITE" id="PS00028">
    <property type="entry name" value="ZINC_FINGER_C2H2_1"/>
    <property type="match status" value="5"/>
</dbReference>
<evidence type="ECO:0000256" key="3">
    <source>
        <dbReference type="ARBA" id="ARBA00022771"/>
    </source>
</evidence>
<evidence type="ECO:0000256" key="2">
    <source>
        <dbReference type="ARBA" id="ARBA00022737"/>
    </source>
</evidence>
<keyword evidence="4 6" id="KW-0862">Zinc</keyword>
<keyword evidence="1 6" id="KW-0479">Metal-binding</keyword>
<accession>A0A1B6IC57</accession>
<dbReference type="PANTHER" id="PTHR24379:SF127">
    <property type="entry name" value="BLOODY FINGERS-RELATED"/>
    <property type="match status" value="1"/>
</dbReference>
<dbReference type="SMART" id="SM00355">
    <property type="entry name" value="ZnF_C2H2"/>
    <property type="match status" value="6"/>
</dbReference>
<feature type="binding site" evidence="6">
    <location>
        <position position="156"/>
    </location>
    <ligand>
        <name>Zn(2+)</name>
        <dbReference type="ChEBI" id="CHEBI:29105"/>
    </ligand>
</feature>
<dbReference type="InterPro" id="IPR036236">
    <property type="entry name" value="Znf_C2H2_sf"/>
</dbReference>
<evidence type="ECO:0000256" key="6">
    <source>
        <dbReference type="PROSITE-ProRule" id="PRU01263"/>
    </source>
</evidence>
<reference evidence="9" key="1">
    <citation type="submission" date="2015-11" db="EMBL/GenBank/DDBJ databases">
        <title>De novo transcriptome assembly of four potential Pierce s Disease insect vectors from Arizona vineyards.</title>
        <authorList>
            <person name="Tassone E.E."/>
        </authorList>
    </citation>
    <scope>NUCLEOTIDE SEQUENCE</scope>
</reference>
<feature type="domain" description="C2H2-type" evidence="7">
    <location>
        <begin position="322"/>
        <end position="350"/>
    </location>
</feature>
<feature type="domain" description="C2H2-type" evidence="7">
    <location>
        <begin position="491"/>
        <end position="518"/>
    </location>
</feature>
<gene>
    <name evidence="9" type="ORF">g.31494</name>
</gene>
<dbReference type="AlphaFoldDB" id="A0A1B6IC57"/>
<protein>
    <recommendedName>
        <fullName evidence="10">Protein krueppel</fullName>
    </recommendedName>
</protein>
<dbReference type="PROSITE" id="PS51915">
    <property type="entry name" value="ZAD"/>
    <property type="match status" value="1"/>
</dbReference>
<dbReference type="GO" id="GO:0000981">
    <property type="term" value="F:DNA-binding transcription factor activity, RNA polymerase II-specific"/>
    <property type="evidence" value="ECO:0007669"/>
    <property type="project" value="TreeGrafter"/>
</dbReference>
<dbReference type="InterPro" id="IPR012934">
    <property type="entry name" value="Znf_AD"/>
</dbReference>
<keyword evidence="3 5" id="KW-0863">Zinc-finger</keyword>
<dbReference type="PANTHER" id="PTHR24379">
    <property type="entry name" value="KRAB AND ZINC FINGER DOMAIN-CONTAINING"/>
    <property type="match status" value="1"/>
</dbReference>
<dbReference type="InterPro" id="IPR013087">
    <property type="entry name" value="Znf_C2H2_type"/>
</dbReference>
<evidence type="ECO:0000256" key="5">
    <source>
        <dbReference type="PROSITE-ProRule" id="PRU00042"/>
    </source>
</evidence>
<evidence type="ECO:0000313" key="9">
    <source>
        <dbReference type="EMBL" id="JAS84505.1"/>
    </source>
</evidence>
<feature type="binding site" evidence="6">
    <location>
        <position position="109"/>
    </location>
    <ligand>
        <name>Zn(2+)</name>
        <dbReference type="ChEBI" id="CHEBI:29105"/>
    </ligand>
</feature>
<dbReference type="GO" id="GO:0000977">
    <property type="term" value="F:RNA polymerase II transcription regulatory region sequence-specific DNA binding"/>
    <property type="evidence" value="ECO:0007669"/>
    <property type="project" value="TreeGrafter"/>
</dbReference>
<feature type="non-terminal residue" evidence="9">
    <location>
        <position position="537"/>
    </location>
</feature>
<dbReference type="Pfam" id="PF07776">
    <property type="entry name" value="zf-AD"/>
    <property type="match status" value="1"/>
</dbReference>
<feature type="binding site" evidence="6">
    <location>
        <position position="112"/>
    </location>
    <ligand>
        <name>Zn(2+)</name>
        <dbReference type="ChEBI" id="CHEBI:29105"/>
    </ligand>
</feature>
<proteinExistence type="predicted"/>
<dbReference type="GO" id="GO:0005634">
    <property type="term" value="C:nucleus"/>
    <property type="evidence" value="ECO:0007669"/>
    <property type="project" value="InterPro"/>
</dbReference>
<feature type="domain" description="ZAD" evidence="8">
    <location>
        <begin position="107"/>
        <end position="183"/>
    </location>
</feature>
<dbReference type="SMART" id="SM00868">
    <property type="entry name" value="zf-AD"/>
    <property type="match status" value="1"/>
</dbReference>
<dbReference type="SUPFAM" id="SSF57716">
    <property type="entry name" value="Glucocorticoid receptor-like (DNA-binding domain)"/>
    <property type="match status" value="1"/>
</dbReference>
<feature type="domain" description="C2H2-type" evidence="7">
    <location>
        <begin position="460"/>
        <end position="487"/>
    </location>
</feature>
<keyword evidence="2" id="KW-0677">Repeat</keyword>
<dbReference type="PROSITE" id="PS50157">
    <property type="entry name" value="ZINC_FINGER_C2H2_2"/>
    <property type="match status" value="5"/>
</dbReference>
<evidence type="ECO:0000259" key="8">
    <source>
        <dbReference type="PROSITE" id="PS51915"/>
    </source>
</evidence>
<evidence type="ECO:0000256" key="4">
    <source>
        <dbReference type="ARBA" id="ARBA00022833"/>
    </source>
</evidence>
<dbReference type="Pfam" id="PF00096">
    <property type="entry name" value="zf-C2H2"/>
    <property type="match status" value="2"/>
</dbReference>
<dbReference type="GO" id="GO:0008270">
    <property type="term" value="F:zinc ion binding"/>
    <property type="evidence" value="ECO:0007669"/>
    <property type="project" value="UniProtKB-UniRule"/>
</dbReference>
<feature type="domain" description="C2H2-type" evidence="7">
    <location>
        <begin position="519"/>
        <end position="537"/>
    </location>
</feature>
<evidence type="ECO:0000256" key="1">
    <source>
        <dbReference type="ARBA" id="ARBA00022723"/>
    </source>
</evidence>
<evidence type="ECO:0008006" key="10">
    <source>
        <dbReference type="Google" id="ProtNLM"/>
    </source>
</evidence>
<dbReference type="EMBL" id="GECU01023201">
    <property type="protein sequence ID" value="JAS84505.1"/>
    <property type="molecule type" value="Transcribed_RNA"/>
</dbReference>
<name>A0A1B6IC57_9HEMI</name>
<feature type="domain" description="C2H2-type" evidence="7">
    <location>
        <begin position="293"/>
        <end position="321"/>
    </location>
</feature>
<evidence type="ECO:0000259" key="7">
    <source>
        <dbReference type="PROSITE" id="PS50157"/>
    </source>
</evidence>
<dbReference type="Gene3D" id="3.30.160.60">
    <property type="entry name" value="Classic Zinc Finger"/>
    <property type="match status" value="3"/>
</dbReference>
<dbReference type="SUPFAM" id="SSF57667">
    <property type="entry name" value="beta-beta-alpha zinc fingers"/>
    <property type="match status" value="3"/>
</dbReference>
<sequence length="537" mass="62457">MDLDVSRCVGCSPIPTIFTTTTTDDPPSCVSPERSAEEIDLPTNTNDLARMYESVLNPYELTLDIDHQPVCYHSPQLIRNKKEGDTESITAILINLRSNTELYKMNNMCRFCMDTISEDYIEIFGNSGEAAELRRIYEELMPFTVNVCDEFPHKICRTCIQDLKTCHTLMEKFKKAYRCLQHVAKYSLFVENDDVTEANCDPVELPCSDEGIIQPDEQKQLLACENLIGHALNLNEVMKVEDMQQYEFVNCTPTLNHLDTKGVNITLNQFDKGSEKSIFSYQVPFPEEVKSSYKCRECSRMFNSCSILAKHIKTSHRKFKKFSCIVCSKRFNSSKLVSEHHKEEHAFFKIVCSICDGIFDTEHDLNSHHETNHRLKHIIQCNEAFYDEQNPGSHFGYENNTTITERITYENSIEALYSGRVHEMNQDSSCDQEICYVCGAVLKNNVSFKKHMEKHENKTYHCDICGKTLKTLNAFWRHKRFHKPESKEKTFLCQYCPKIFMQKNTLEKHLFVHSKERQFYCEFCGVGFNHKRNFVQH</sequence>
<organism evidence="9">
    <name type="scientific">Homalodisca liturata</name>
    <dbReference type="NCBI Taxonomy" id="320908"/>
    <lineage>
        <taxon>Eukaryota</taxon>
        <taxon>Metazoa</taxon>
        <taxon>Ecdysozoa</taxon>
        <taxon>Arthropoda</taxon>
        <taxon>Hexapoda</taxon>
        <taxon>Insecta</taxon>
        <taxon>Pterygota</taxon>
        <taxon>Neoptera</taxon>
        <taxon>Paraneoptera</taxon>
        <taxon>Hemiptera</taxon>
        <taxon>Auchenorrhyncha</taxon>
        <taxon>Membracoidea</taxon>
        <taxon>Cicadellidae</taxon>
        <taxon>Cicadellinae</taxon>
        <taxon>Proconiini</taxon>
        <taxon>Homalodisca</taxon>
    </lineage>
</organism>
<feature type="binding site" evidence="6">
    <location>
        <position position="159"/>
    </location>
    <ligand>
        <name>Zn(2+)</name>
        <dbReference type="ChEBI" id="CHEBI:29105"/>
    </ligand>
</feature>